<dbReference type="Pfam" id="PF01008">
    <property type="entry name" value="IF-2B"/>
    <property type="match status" value="1"/>
</dbReference>
<dbReference type="Gene3D" id="1.20.120.420">
    <property type="entry name" value="translation initiation factor eif-2b, domain 1"/>
    <property type="match status" value="1"/>
</dbReference>
<reference evidence="2" key="1">
    <citation type="submission" date="2018-12" db="EMBL/GenBank/DDBJ databases">
        <authorList>
            <person name="Jaffe A."/>
        </authorList>
    </citation>
    <scope>NUCLEOTIDE SEQUENCE</scope>
</reference>
<dbReference type="GO" id="GO:0046523">
    <property type="term" value="F:S-methyl-5-thioribose-1-phosphate isomerase activity"/>
    <property type="evidence" value="ECO:0007669"/>
    <property type="project" value="TreeGrafter"/>
</dbReference>
<sequence length="304" mass="34032">MTSFLKTTAQGIESLRIQGASAIAKAAVLAMKDVVHHSKAKKPNVLLYELHDAQRQLIRTRPTEPYLRNSLRSCLYKLVIGSVPSLRESALMRMQWTLKLLERTNQEIAEIGARRIPKGGIVYTHCHSSTVVAVLREAKRQGKSFMVHNTETRPSFQGRITATQLSKLGIKVRHYVDSAARLALKDADVMLIGADAITAEGKVANKVGSELIAEAAQRIGVPLYVCTPSLKFDPHTLFGFEEVLEERHATEVWKNPPNGVSVDNHVFEFVQPELITGIISELGIFKPELLFSEIRRNYPWVFPR</sequence>
<comment type="similarity">
    <text evidence="1">Belongs to the eIF-2B alpha/beta/delta subunits family.</text>
</comment>
<dbReference type="PANTHER" id="PTHR43475">
    <property type="entry name" value="METHYLTHIORIBOSE-1-PHOSPHATE ISOMERASE"/>
    <property type="match status" value="1"/>
</dbReference>
<dbReference type="EMBL" id="LR131680">
    <property type="protein sequence ID" value="VDS11068.1"/>
    <property type="molecule type" value="Genomic_DNA"/>
</dbReference>
<dbReference type="InterPro" id="IPR027363">
    <property type="entry name" value="M1Pi_N"/>
</dbReference>
<protein>
    <submittedName>
        <fullName evidence="2">R15P Isomerase</fullName>
    </submittedName>
</protein>
<dbReference type="InterPro" id="IPR037171">
    <property type="entry name" value="NagB/RpiA_transferase-like"/>
</dbReference>
<proteinExistence type="inferred from homology"/>
<evidence type="ECO:0000256" key="1">
    <source>
        <dbReference type="RuleBase" id="RU003814"/>
    </source>
</evidence>
<gene>
    <name evidence="2" type="primary">e2b2</name>
</gene>
<dbReference type="GO" id="GO:0019509">
    <property type="term" value="P:L-methionine salvage from methylthioadenosine"/>
    <property type="evidence" value="ECO:0007669"/>
    <property type="project" value="TreeGrafter"/>
</dbReference>
<dbReference type="InterPro" id="IPR000649">
    <property type="entry name" value="IF-2B-related"/>
</dbReference>
<dbReference type="Gene3D" id="3.40.50.10470">
    <property type="entry name" value="Translation initiation factor eif-2b, domain 2"/>
    <property type="match status" value="1"/>
</dbReference>
<organism evidence="2">
    <name type="scientific">uncultured Candidatus Woesearchaeota archaeon</name>
    <dbReference type="NCBI Taxonomy" id="2014372"/>
    <lineage>
        <taxon>Archaea</taxon>
        <taxon>Candidatus Woesearchaeota</taxon>
        <taxon>environmental samples</taxon>
    </lineage>
</organism>
<dbReference type="PANTHER" id="PTHR43475:SF2">
    <property type="entry name" value="RIBOSE 1,5-BISPHOSPHATE ISOMERASE"/>
    <property type="match status" value="1"/>
</dbReference>
<name>A0A447IU69_9ARCH</name>
<keyword evidence="2" id="KW-0413">Isomerase</keyword>
<accession>A0A447IU69</accession>
<dbReference type="AlphaFoldDB" id="A0A447IU69"/>
<evidence type="ECO:0000313" key="2">
    <source>
        <dbReference type="EMBL" id="VDS11068.1"/>
    </source>
</evidence>
<dbReference type="InterPro" id="IPR042529">
    <property type="entry name" value="IF_2B-like_C"/>
</dbReference>
<dbReference type="SUPFAM" id="SSF100950">
    <property type="entry name" value="NagB/RpiA/CoA transferase-like"/>
    <property type="match status" value="1"/>
</dbReference>